<evidence type="ECO:0000313" key="1">
    <source>
        <dbReference type="Proteomes" id="UP000695007"/>
    </source>
</evidence>
<keyword evidence="1" id="KW-1185">Reference proteome</keyword>
<dbReference type="PANTHER" id="PTHR15827">
    <property type="entry name" value="CYCLIN-DEPENDENT KINASE 2-INTERACTING PROTEIN"/>
    <property type="match status" value="1"/>
</dbReference>
<name>A0AAJ6YF66_9HYME</name>
<evidence type="ECO:0000313" key="2">
    <source>
        <dbReference type="RefSeq" id="XP_011496929.1"/>
    </source>
</evidence>
<dbReference type="Proteomes" id="UP000695007">
    <property type="component" value="Unplaced"/>
</dbReference>
<reference evidence="2" key="1">
    <citation type="submission" date="2025-08" db="UniProtKB">
        <authorList>
            <consortium name="RefSeq"/>
        </authorList>
    </citation>
    <scope>IDENTIFICATION</scope>
</reference>
<dbReference type="KEGG" id="csol:105361449"/>
<proteinExistence type="predicted"/>
<dbReference type="PANTHER" id="PTHR15827:SF2">
    <property type="entry name" value="CYCLIN-DEPENDENT KINASE 2-INTERACTING PROTEIN"/>
    <property type="match status" value="1"/>
</dbReference>
<sequence>MSNSPNQSTQFVPINVLSRLKISPGKNLTGNVRIVRDLATDIHSSIQQWNVIHLNGIIILKNIANIKIDKTYPEELKGLCEDLGKICDESDKIVDNLKLLANKMKAISDLYKRTDNLFTTWPVKKFVSTSEKIYQVYQKEAIVKRIISEDMAHDYRDSWKILHLAAWVHQTQISDNVKTILESMLIETKLR</sequence>
<dbReference type="RefSeq" id="XP_011496929.1">
    <property type="nucleotide sequence ID" value="XM_011498627.1"/>
</dbReference>
<protein>
    <submittedName>
        <fullName evidence="2">Cyclin-dependent kinase 2-interacting protein-like</fullName>
    </submittedName>
</protein>
<dbReference type="AlphaFoldDB" id="A0AAJ6YF66"/>
<accession>A0AAJ6YF66</accession>
<gene>
    <name evidence="2" type="primary">LOC105361449</name>
</gene>
<organism evidence="1 2">
    <name type="scientific">Ceratosolen solmsi marchali</name>
    <dbReference type="NCBI Taxonomy" id="326594"/>
    <lineage>
        <taxon>Eukaryota</taxon>
        <taxon>Metazoa</taxon>
        <taxon>Ecdysozoa</taxon>
        <taxon>Arthropoda</taxon>
        <taxon>Hexapoda</taxon>
        <taxon>Insecta</taxon>
        <taxon>Pterygota</taxon>
        <taxon>Neoptera</taxon>
        <taxon>Endopterygota</taxon>
        <taxon>Hymenoptera</taxon>
        <taxon>Apocrita</taxon>
        <taxon>Proctotrupomorpha</taxon>
        <taxon>Chalcidoidea</taxon>
        <taxon>Agaonidae</taxon>
        <taxon>Agaoninae</taxon>
        <taxon>Ceratosolen</taxon>
    </lineage>
</organism>
<dbReference type="GeneID" id="105361449"/>